<sequence length="34" mass="3689">MGHIVDISKWNGNINWAVAAPQLDLVIARVQDGS</sequence>
<dbReference type="Gene3D" id="3.20.20.80">
    <property type="entry name" value="Glycosidases"/>
    <property type="match status" value="1"/>
</dbReference>
<protein>
    <submittedName>
        <fullName evidence="1">N-acetylmuramoyl-L-alanine amidase</fullName>
    </submittedName>
</protein>
<dbReference type="PROSITE" id="PS51904">
    <property type="entry name" value="GLYCOSYL_HYDROL_F25_2"/>
    <property type="match status" value="1"/>
</dbReference>
<comment type="caution">
    <text evidence="1">The sequence shown here is derived from an EMBL/GenBank/DDBJ whole genome shotgun (WGS) entry which is preliminary data.</text>
</comment>
<feature type="non-terminal residue" evidence="1">
    <location>
        <position position="34"/>
    </location>
</feature>
<reference evidence="1 2" key="1">
    <citation type="submission" date="2017-09" db="EMBL/GenBank/DDBJ databases">
        <title>Large-scale bioinformatics analysis of Bacillus genomes uncovers conserved roles of natural products in bacterial physiology.</title>
        <authorList>
            <consortium name="Agbiome Team Llc"/>
            <person name="Bleich R.M."/>
            <person name="Grubbs K.J."/>
            <person name="Santa Maria K.C."/>
            <person name="Allen S.E."/>
            <person name="Farag S."/>
            <person name="Shank E.A."/>
            <person name="Bowers A."/>
        </authorList>
    </citation>
    <scope>NUCLEOTIDE SEQUENCE [LARGE SCALE GENOMIC DNA]</scope>
    <source>
        <strain evidence="1 2">AFS041711</strain>
    </source>
</reference>
<name>A0A9X7CI20_BACCE</name>
<accession>A0A9X7CI20</accession>
<evidence type="ECO:0000313" key="2">
    <source>
        <dbReference type="Proteomes" id="UP000224203"/>
    </source>
</evidence>
<dbReference type="InterPro" id="IPR002053">
    <property type="entry name" value="Glyco_hydro_25"/>
</dbReference>
<dbReference type="GO" id="GO:0003796">
    <property type="term" value="F:lysozyme activity"/>
    <property type="evidence" value="ECO:0007669"/>
    <property type="project" value="InterPro"/>
</dbReference>
<dbReference type="EMBL" id="NULI01000217">
    <property type="protein sequence ID" value="PGS66676.1"/>
    <property type="molecule type" value="Genomic_DNA"/>
</dbReference>
<evidence type="ECO:0000313" key="1">
    <source>
        <dbReference type="EMBL" id="PGS66676.1"/>
    </source>
</evidence>
<dbReference type="Proteomes" id="UP000224203">
    <property type="component" value="Unassembled WGS sequence"/>
</dbReference>
<dbReference type="AlphaFoldDB" id="A0A9X7CI20"/>
<proteinExistence type="predicted"/>
<dbReference type="GO" id="GO:0016998">
    <property type="term" value="P:cell wall macromolecule catabolic process"/>
    <property type="evidence" value="ECO:0007669"/>
    <property type="project" value="InterPro"/>
</dbReference>
<organism evidence="1 2">
    <name type="scientific">Bacillus cereus</name>
    <dbReference type="NCBI Taxonomy" id="1396"/>
    <lineage>
        <taxon>Bacteria</taxon>
        <taxon>Bacillati</taxon>
        <taxon>Bacillota</taxon>
        <taxon>Bacilli</taxon>
        <taxon>Bacillales</taxon>
        <taxon>Bacillaceae</taxon>
        <taxon>Bacillus</taxon>
        <taxon>Bacillus cereus group</taxon>
    </lineage>
</organism>
<gene>
    <name evidence="1" type="ORF">COC69_28635</name>
</gene>
<dbReference type="GO" id="GO:0009253">
    <property type="term" value="P:peptidoglycan catabolic process"/>
    <property type="evidence" value="ECO:0007669"/>
    <property type="project" value="InterPro"/>
</dbReference>